<dbReference type="PANTHER" id="PTHR38342:SF2">
    <property type="entry name" value="INNER MEMBRANE OR EXPORTED"/>
    <property type="match status" value="1"/>
</dbReference>
<dbReference type="SUPFAM" id="SSF103247">
    <property type="entry name" value="TT1751-like"/>
    <property type="match status" value="1"/>
</dbReference>
<dbReference type="Gene3D" id="3.30.310.70">
    <property type="entry name" value="TT1751-like domain"/>
    <property type="match status" value="1"/>
</dbReference>
<reference evidence="2" key="1">
    <citation type="submission" date="2015-03" db="EMBL/GenBank/DDBJ databases">
        <title>Metagenome Sequencing of an Archaeal-Dominated Microbial Community from a Hot Spring at the Los Azufres Geothermal Field, Mexico.</title>
        <authorList>
            <person name="Servin-Garciduenas L.E."/>
            <person name="Martinez-Romero E."/>
        </authorList>
    </citation>
    <scope>NUCLEOTIDE SEQUENCE [LARGE SCALE GENOMIC DNA]</scope>
    <source>
        <strain evidence="2">AZ1-454</strain>
    </source>
</reference>
<dbReference type="AlphaFoldDB" id="A0A0F2LPG6"/>
<name>A0A0F2LPG6_9CREN</name>
<dbReference type="Pfam" id="PF03625">
    <property type="entry name" value="DUF302"/>
    <property type="match status" value="1"/>
</dbReference>
<dbReference type="InterPro" id="IPR005180">
    <property type="entry name" value="DUF302"/>
</dbReference>
<evidence type="ECO:0000313" key="2">
    <source>
        <dbReference type="EMBL" id="KJR78365.1"/>
    </source>
</evidence>
<evidence type="ECO:0000259" key="1">
    <source>
        <dbReference type="Pfam" id="PF03625"/>
    </source>
</evidence>
<protein>
    <recommendedName>
        <fullName evidence="1">DUF302 domain-containing protein</fullName>
    </recommendedName>
</protein>
<proteinExistence type="predicted"/>
<comment type="caution">
    <text evidence="2">The sequence shown here is derived from an EMBL/GenBank/DDBJ whole genome shotgun (WGS) entry which is preliminary data.</text>
</comment>
<dbReference type="CDD" id="cd14797">
    <property type="entry name" value="DUF302"/>
    <property type="match status" value="1"/>
</dbReference>
<dbReference type="InterPro" id="IPR035923">
    <property type="entry name" value="TT1751-like_sf"/>
</dbReference>
<dbReference type="PANTHER" id="PTHR38342">
    <property type="entry name" value="SLR5037 PROTEIN"/>
    <property type="match status" value="1"/>
</dbReference>
<feature type="domain" description="DUF302" evidence="1">
    <location>
        <begin position="31"/>
        <end position="92"/>
    </location>
</feature>
<gene>
    <name evidence="2" type="ORF">TQ35_07655</name>
</gene>
<sequence length="123" mass="14093">MISKCKMDFDECVETIKSRILNNGGLIFAEIDHSKNAKDVGLSLDSDKVIIFGNPRAGTILMQINRKISYDLPLRIAIWKENNEVYIEYKMPSEIAKEYGIVHEIVKKMDEFVSNILKGLTRE</sequence>
<dbReference type="EMBL" id="JZWS01000123">
    <property type="protein sequence ID" value="KJR78365.1"/>
    <property type="molecule type" value="Genomic_DNA"/>
</dbReference>
<organism evidence="2">
    <name type="scientific">Candidatus Aramenus sulfurataquae</name>
    <dbReference type="NCBI Taxonomy" id="1326980"/>
    <lineage>
        <taxon>Archaea</taxon>
        <taxon>Thermoproteota</taxon>
        <taxon>Thermoprotei</taxon>
        <taxon>Sulfolobales</taxon>
        <taxon>Sulfolobaceae</taxon>
        <taxon>Candidatus Aramenus</taxon>
    </lineage>
</organism>
<accession>A0A0F2LPG6</accession>
<dbReference type="PATRIC" id="fig|1326980.8.peg.301"/>